<dbReference type="Pfam" id="PF02567">
    <property type="entry name" value="PhzC-PhzF"/>
    <property type="match status" value="1"/>
</dbReference>
<keyword evidence="2" id="KW-0413">Isomerase</keyword>
<comment type="similarity">
    <text evidence="1">Belongs to the PhzF family.</text>
</comment>
<evidence type="ECO:0000256" key="1">
    <source>
        <dbReference type="ARBA" id="ARBA00008270"/>
    </source>
</evidence>
<proteinExistence type="inferred from homology"/>
<evidence type="ECO:0000256" key="2">
    <source>
        <dbReference type="ARBA" id="ARBA00023235"/>
    </source>
</evidence>
<accession>A0A8J4XY54</accession>
<name>A0A8J4XY54_CHIOP</name>
<dbReference type="GO" id="GO:0016853">
    <property type="term" value="F:isomerase activity"/>
    <property type="evidence" value="ECO:0007669"/>
    <property type="project" value="UniProtKB-KW"/>
</dbReference>
<dbReference type="OrthoDB" id="75169at2759"/>
<sequence length="118" mass="13351">MDEKILQQVASELNLSETAYVTPLARGTMPWQECSRFSLRWFTRTNEVPLCGHATLATAHVLLNCLDDVVILSENHNELQEMLNAVTEYGRDFNVSSVRRRVKCSVVNVMTLMMTGFG</sequence>
<dbReference type="GO" id="GO:0005737">
    <property type="term" value="C:cytoplasm"/>
    <property type="evidence" value="ECO:0007669"/>
    <property type="project" value="TreeGrafter"/>
</dbReference>
<dbReference type="SUPFAM" id="SSF54506">
    <property type="entry name" value="Diaminopimelate epimerase-like"/>
    <property type="match status" value="1"/>
</dbReference>
<comment type="caution">
    <text evidence="3">The sequence shown here is derived from an EMBL/GenBank/DDBJ whole genome shotgun (WGS) entry which is preliminary data.</text>
</comment>
<dbReference type="InterPro" id="IPR003719">
    <property type="entry name" value="Phenazine_PhzF-like"/>
</dbReference>
<gene>
    <name evidence="3" type="primary">Pbld1</name>
    <name evidence="3" type="ORF">GWK47_011915</name>
</gene>
<dbReference type="PANTHER" id="PTHR13774">
    <property type="entry name" value="PHENAZINE BIOSYNTHESIS PROTEIN"/>
    <property type="match status" value="1"/>
</dbReference>
<protein>
    <submittedName>
        <fullName evidence="3">Phenazine biosynthesis-like domain-containing protein 1</fullName>
    </submittedName>
</protein>
<organism evidence="3 4">
    <name type="scientific">Chionoecetes opilio</name>
    <name type="common">Atlantic snow crab</name>
    <name type="synonym">Cancer opilio</name>
    <dbReference type="NCBI Taxonomy" id="41210"/>
    <lineage>
        <taxon>Eukaryota</taxon>
        <taxon>Metazoa</taxon>
        <taxon>Ecdysozoa</taxon>
        <taxon>Arthropoda</taxon>
        <taxon>Crustacea</taxon>
        <taxon>Multicrustacea</taxon>
        <taxon>Malacostraca</taxon>
        <taxon>Eumalacostraca</taxon>
        <taxon>Eucarida</taxon>
        <taxon>Decapoda</taxon>
        <taxon>Pleocyemata</taxon>
        <taxon>Brachyura</taxon>
        <taxon>Eubrachyura</taxon>
        <taxon>Majoidea</taxon>
        <taxon>Majidae</taxon>
        <taxon>Chionoecetes</taxon>
    </lineage>
</organism>
<evidence type="ECO:0000313" key="4">
    <source>
        <dbReference type="Proteomes" id="UP000770661"/>
    </source>
</evidence>
<dbReference type="AlphaFoldDB" id="A0A8J4XY54"/>
<keyword evidence="4" id="KW-1185">Reference proteome</keyword>
<reference evidence="3" key="1">
    <citation type="submission" date="2020-07" db="EMBL/GenBank/DDBJ databases">
        <title>The High-quality genome of the commercially important snow crab, Chionoecetes opilio.</title>
        <authorList>
            <person name="Jeong J.-H."/>
            <person name="Ryu S."/>
        </authorList>
    </citation>
    <scope>NUCLEOTIDE SEQUENCE</scope>
    <source>
        <strain evidence="3">MADBK_172401_WGS</strain>
        <tissue evidence="3">Digestive gland</tissue>
    </source>
</reference>
<dbReference type="EMBL" id="JACEEZ010019692">
    <property type="protein sequence ID" value="KAG0715446.1"/>
    <property type="molecule type" value="Genomic_DNA"/>
</dbReference>
<dbReference type="Proteomes" id="UP000770661">
    <property type="component" value="Unassembled WGS sequence"/>
</dbReference>
<dbReference type="PANTHER" id="PTHR13774:SF17">
    <property type="entry name" value="PHENAZINE BIOSYNTHESIS-LIKE DOMAIN-CONTAINING PROTEIN"/>
    <property type="match status" value="1"/>
</dbReference>
<evidence type="ECO:0000313" key="3">
    <source>
        <dbReference type="EMBL" id="KAG0715446.1"/>
    </source>
</evidence>
<dbReference type="Gene3D" id="3.10.310.10">
    <property type="entry name" value="Diaminopimelate Epimerase, Chain A, domain 1"/>
    <property type="match status" value="1"/>
</dbReference>